<dbReference type="InterPro" id="IPR021457">
    <property type="entry name" value="DUF3108"/>
</dbReference>
<proteinExistence type="predicted"/>
<evidence type="ECO:0000313" key="2">
    <source>
        <dbReference type="EMBL" id="SFK09948.1"/>
    </source>
</evidence>
<keyword evidence="3" id="KW-1185">Reference proteome</keyword>
<accession>A0A1I3WR06</accession>
<evidence type="ECO:0000256" key="1">
    <source>
        <dbReference type="SAM" id="SignalP"/>
    </source>
</evidence>
<dbReference type="AlphaFoldDB" id="A0A1I3WR06"/>
<keyword evidence="1" id="KW-0732">Signal</keyword>
<dbReference type="Proteomes" id="UP000323300">
    <property type="component" value="Unassembled WGS sequence"/>
</dbReference>
<protein>
    <recommendedName>
        <fullName evidence="4">DUF3108 domain-containing protein</fullName>
    </recommendedName>
</protein>
<reference evidence="2 3" key="1">
    <citation type="submission" date="2016-10" db="EMBL/GenBank/DDBJ databases">
        <authorList>
            <person name="Varghese N."/>
            <person name="Submissions S."/>
        </authorList>
    </citation>
    <scope>NUCLEOTIDE SEQUENCE [LARGE SCALE GENOMIC DNA]</scope>
    <source>
        <strain evidence="2 3">DSM 21822</strain>
    </source>
</reference>
<evidence type="ECO:0008006" key="4">
    <source>
        <dbReference type="Google" id="ProtNLM"/>
    </source>
</evidence>
<name>A0A1I3WR06_9HYPH</name>
<evidence type="ECO:0000313" key="3">
    <source>
        <dbReference type="Proteomes" id="UP000323300"/>
    </source>
</evidence>
<dbReference type="RefSeq" id="WP_149759138.1">
    <property type="nucleotide sequence ID" value="NZ_BSPE01000028.1"/>
</dbReference>
<feature type="signal peptide" evidence="1">
    <location>
        <begin position="1"/>
        <end position="30"/>
    </location>
</feature>
<feature type="chain" id="PRO_5009302332" description="DUF3108 domain-containing protein" evidence="1">
    <location>
        <begin position="31"/>
        <end position="275"/>
    </location>
</feature>
<dbReference type="OrthoDB" id="7630100at2"/>
<dbReference type="Pfam" id="PF11306">
    <property type="entry name" value="DUF3108"/>
    <property type="match status" value="1"/>
</dbReference>
<sequence length="275" mass="28954">MSIKRSTFRCRAAIKPAAAVLAIVAAAAFAANAAAAEKAQSFHADYYVSYLGLTIAKSSFESTISDRSFKLGGSLSSAGLAELFDDTKGTTSASGSFSRGVARPDAFAANYTTGRKAKKIAISFADGTVTKTVNLPPPKPRGEDWIAVGENQLRGVADPLSATLVRADSLDKVCGRTLKVFDGELRADLSLAHAERGPVSIGGYEGDAVVCEGRFIPVAGYRKGHKSIEYLKNRSKIRITFAPLGTTGVYAPIRATVGTRIGTITISARGMKQIN</sequence>
<organism evidence="2 3">
    <name type="scientific">Neomesorhizobium albiziae</name>
    <dbReference type="NCBI Taxonomy" id="335020"/>
    <lineage>
        <taxon>Bacteria</taxon>
        <taxon>Pseudomonadati</taxon>
        <taxon>Pseudomonadota</taxon>
        <taxon>Alphaproteobacteria</taxon>
        <taxon>Hyphomicrobiales</taxon>
        <taxon>Phyllobacteriaceae</taxon>
        <taxon>Neomesorhizobium</taxon>
    </lineage>
</organism>
<dbReference type="EMBL" id="FOSL01000002">
    <property type="protein sequence ID" value="SFK09948.1"/>
    <property type="molecule type" value="Genomic_DNA"/>
</dbReference>
<gene>
    <name evidence="2" type="ORF">SAMN04488498_102433</name>
</gene>